<dbReference type="NCBIfam" id="NF003269">
    <property type="entry name" value="PRK04243.1"/>
    <property type="match status" value="1"/>
</dbReference>
<feature type="region of interest" description="Disordered" evidence="13">
    <location>
        <begin position="1277"/>
        <end position="1354"/>
    </location>
</feature>
<dbReference type="PROSITE" id="PS50089">
    <property type="entry name" value="ZF_RING_2"/>
    <property type="match status" value="1"/>
</dbReference>
<organism evidence="17 18">
    <name type="scientific">Micractinium conductrix</name>
    <dbReference type="NCBI Taxonomy" id="554055"/>
    <lineage>
        <taxon>Eukaryota</taxon>
        <taxon>Viridiplantae</taxon>
        <taxon>Chlorophyta</taxon>
        <taxon>core chlorophytes</taxon>
        <taxon>Trebouxiophyceae</taxon>
        <taxon>Chlorellales</taxon>
        <taxon>Chlorellaceae</taxon>
        <taxon>Chlorella clade</taxon>
        <taxon>Micractinium</taxon>
    </lineage>
</organism>
<evidence type="ECO:0000256" key="14">
    <source>
        <dbReference type="SAM" id="Phobius"/>
    </source>
</evidence>
<dbReference type="InterPro" id="IPR011989">
    <property type="entry name" value="ARM-like"/>
</dbReference>
<evidence type="ECO:0000256" key="9">
    <source>
        <dbReference type="ARBA" id="ARBA00023136"/>
    </source>
</evidence>
<feature type="transmembrane region" description="Helical" evidence="14">
    <location>
        <begin position="387"/>
        <end position="404"/>
    </location>
</feature>
<feature type="compositionally biased region" description="Low complexity" evidence="13">
    <location>
        <begin position="1298"/>
        <end position="1331"/>
    </location>
</feature>
<keyword evidence="6" id="KW-0862">Zinc</keyword>
<dbReference type="FunFam" id="3.40.1120.10:FF:000001">
    <property type="entry name" value="Ribosomal protein L15"/>
    <property type="match status" value="1"/>
</dbReference>
<dbReference type="Pfam" id="PF13920">
    <property type="entry name" value="zf-C3HC4_3"/>
    <property type="match status" value="1"/>
</dbReference>
<dbReference type="Gene3D" id="3.40.1120.10">
    <property type="entry name" value="Ribosomal protein l15e"/>
    <property type="match status" value="1"/>
</dbReference>
<feature type="compositionally biased region" description="Low complexity" evidence="13">
    <location>
        <begin position="1395"/>
        <end position="1404"/>
    </location>
</feature>
<evidence type="ECO:0000313" key="18">
    <source>
        <dbReference type="Proteomes" id="UP000239649"/>
    </source>
</evidence>
<feature type="region of interest" description="Disordered" evidence="13">
    <location>
        <begin position="1389"/>
        <end position="1416"/>
    </location>
</feature>
<keyword evidence="10 12" id="KW-0687">Ribonucleoprotein</keyword>
<feature type="domain" description="RING-type" evidence="15">
    <location>
        <begin position="573"/>
        <end position="618"/>
    </location>
</feature>
<dbReference type="InterPro" id="IPR000439">
    <property type="entry name" value="Ribosomal_eL15"/>
</dbReference>
<feature type="domain" description="RanBP2-type" evidence="16">
    <location>
        <begin position="689"/>
        <end position="720"/>
    </location>
</feature>
<dbReference type="GO" id="GO:0002181">
    <property type="term" value="P:cytoplasmic translation"/>
    <property type="evidence" value="ECO:0007669"/>
    <property type="project" value="TreeGrafter"/>
</dbReference>
<dbReference type="Pfam" id="PF07264">
    <property type="entry name" value="EI24"/>
    <property type="match status" value="1"/>
</dbReference>
<feature type="compositionally biased region" description="Low complexity" evidence="13">
    <location>
        <begin position="1186"/>
        <end position="1209"/>
    </location>
</feature>
<keyword evidence="3 14" id="KW-0812">Transmembrane</keyword>
<feature type="compositionally biased region" description="Low complexity" evidence="13">
    <location>
        <begin position="1277"/>
        <end position="1287"/>
    </location>
</feature>
<evidence type="ECO:0000256" key="13">
    <source>
        <dbReference type="SAM" id="MobiDB-lite"/>
    </source>
</evidence>
<keyword evidence="18" id="KW-1185">Reference proteome</keyword>
<feature type="transmembrane region" description="Helical" evidence="14">
    <location>
        <begin position="425"/>
        <end position="458"/>
    </location>
</feature>
<keyword evidence="5 11" id="KW-0863">Zinc-finger</keyword>
<dbReference type="SUPFAM" id="SSF54189">
    <property type="entry name" value="Ribosomal proteins S24e, L23 and L15e"/>
    <property type="match status" value="1"/>
</dbReference>
<dbReference type="GO" id="GO:0008270">
    <property type="term" value="F:zinc ion binding"/>
    <property type="evidence" value="ECO:0007669"/>
    <property type="project" value="UniProtKB-KW"/>
</dbReference>
<reference evidence="17 18" key="1">
    <citation type="journal article" date="2018" name="Plant J.">
        <title>Genome sequences of Chlorella sorokiniana UTEX 1602 and Micractinium conductrix SAG 241.80: implications to maltose excretion by a green alga.</title>
        <authorList>
            <person name="Arriola M.B."/>
            <person name="Velmurugan N."/>
            <person name="Zhang Y."/>
            <person name="Plunkett M.H."/>
            <person name="Hondzo H."/>
            <person name="Barney B.M."/>
        </authorList>
    </citation>
    <scope>NUCLEOTIDE SEQUENCE [LARGE SCALE GENOMIC DNA]</scope>
    <source>
        <strain evidence="17 18">SAG 241.80</strain>
    </source>
</reference>
<sequence length="1544" mass="165306">MGAYKYVEELWKKKQSDVLRFLLRVRCWEFRQLPGIVRMTRPSRPDKARRMGFKAKQGYVVYRVRVRRGGRKKPVSKGIVYGKPVHQGVTQLKPTRNLQNIAEERVGRKCGGLRVLNSYWVNQDAVYKYFEVILVDPAHKAIRKDARVNWICNPVHKHRELRGLTSAGKKFRGLVGKGHLHTKARPSRRAVWRKNNSIRLRCFAAVVLNGVLLCLAGFRDALCFHRCVVFFVHDPRILAKTANCFVLNGFIFGGSVLLLEYVLKPVVHLLLTAVVGAGAAAHVSGTLLGAYSLVWLFPAYIISFLVNCIWYSEIAELVVTAAQRRALQQRAARQGVALVPGEGGPVVKVHRPDAVTFVSQEVYRAALFAVFCAQVLLAGVVPRVGPALNFLLLSWLYALYCFDYKWSLHAVALTQRVAYFERHWAFFLGFGAATVLPATCMSFYAGAALVGVLFPLWIMMACDSNPKLVYQRVLGEGAAAAAAPPPLPVFRSACWLTNKLLGNLSLVPRLVALFGNLTEPSGTQVHLRARDRGRQERRGQWQAAMAWAAKSAWGGGASNAAERARLPKGNEDCFLCAGDAVEVKLRPCDHAICLECANKMRQTNIFKADTGLKCPFCREYVDGFTDMNGRPDTVSDLVEANRAARKSATARRTGADAAVSTSVPDLQRLVPPVAPVRQASGAARLPGAPPGDWNWTCPNCHISNPGQRAECSRCRFDNPVLLRQPPVAAANHKDPLVASEEELVRAACERHHPGLNRAFVEAGTPWSNGSIASNPEGIRKALRSKGHERLMRVVHLLTSGTGCEQAAVDQAGTFSVQDLLEASHLLRVQALHLQQAGTPLLESFGSLPAGHACTAQKAVTQLLRALVAALHKLATNECGVFVLVKLIKLGSPQEVVYLADQAVPHMHEWMGTKDGALFVSQLVEKLCTIASEGTPSNAARAVEALARLASQLLHHNRVLVESARSQFLGPSLVRMVEAALPHVDAFKMAYQLALNAQFLCMDRNGSHTLDRLVSLKGGDLRCREMGRDLACYAARALQGRFEELATKLVDLGGARVVKALLLRMLCEREDDWLRQITEEVLAAAGDIKGEREGSDLLAHCLALPWWSPLEVQQHWAKLEGTRGVDVAALREQVQATKVGQQRLPSRLHARVSEIQPSTPAESLRQFPAYIREARTQHPQHSAINRAAQAAPGGAAAAAATQQRAAPPGFAGSTAAGIAAGKPAPAAGAAAAAKPAAPAMNAAAPPSFRQQPPAFQAPAFNATAPAFQPPALNVGAPAFQAPGGAAPSHLPPPAPRPALQPVYPQQQQQQQQQQQRQQAPPHLQALPPHLQQSAGGGSGGSGMPAPHTPQQPLQHAAASFGTPQALPPPRVTSLLPPTFGAGVVGRPTAVTRRESTGSSAGPAAAGTGGSDEFSGFSSLTDMLSELTTAAPAAPPRPAYRPAYRPPVGPAPAAAAPVAAAAAAAAPAARAPSPAARFPMPGAPPCPAAAPAAAAAPAPPRPPAAAVAAAPLPAAATQWSCEVCSYKHEGPEFQFLCCAMCGSPQA</sequence>
<dbReference type="PROSITE" id="PS00518">
    <property type="entry name" value="ZF_RING_1"/>
    <property type="match status" value="1"/>
</dbReference>
<dbReference type="SUPFAM" id="SSF48371">
    <property type="entry name" value="ARM repeat"/>
    <property type="match status" value="1"/>
</dbReference>
<dbReference type="Pfam" id="PF00827">
    <property type="entry name" value="Ribosomal_L15e"/>
    <property type="match status" value="1"/>
</dbReference>
<evidence type="ECO:0000256" key="3">
    <source>
        <dbReference type="ARBA" id="ARBA00022692"/>
    </source>
</evidence>
<evidence type="ECO:0000256" key="4">
    <source>
        <dbReference type="ARBA" id="ARBA00022723"/>
    </source>
</evidence>
<keyword evidence="7 12" id="KW-0689">Ribosomal protein</keyword>
<dbReference type="EMBL" id="LHPF02000001">
    <property type="protein sequence ID" value="PSC76861.1"/>
    <property type="molecule type" value="Genomic_DNA"/>
</dbReference>
<dbReference type="GO" id="GO:0022625">
    <property type="term" value="C:cytosolic large ribosomal subunit"/>
    <property type="evidence" value="ECO:0007669"/>
    <property type="project" value="TreeGrafter"/>
</dbReference>
<dbReference type="Gene3D" id="1.25.10.10">
    <property type="entry name" value="Leucine-rich Repeat Variant"/>
    <property type="match status" value="1"/>
</dbReference>
<evidence type="ECO:0000256" key="2">
    <source>
        <dbReference type="ARBA" id="ARBA00006857"/>
    </source>
</evidence>
<comment type="subcellular location">
    <subcellularLocation>
        <location evidence="1">Membrane</location>
        <topology evidence="1">Multi-pass membrane protein</topology>
    </subcellularLocation>
</comment>
<dbReference type="GO" id="GO:0003723">
    <property type="term" value="F:RNA binding"/>
    <property type="evidence" value="ECO:0007669"/>
    <property type="project" value="TreeGrafter"/>
</dbReference>
<accession>A0A2P6VRZ7</accession>
<proteinExistence type="inferred from homology"/>
<feature type="transmembrane region" description="Helical" evidence="14">
    <location>
        <begin position="297"/>
        <end position="319"/>
    </location>
</feature>
<dbReference type="OrthoDB" id="2017782at2759"/>
<evidence type="ECO:0000256" key="6">
    <source>
        <dbReference type="ARBA" id="ARBA00022833"/>
    </source>
</evidence>
<feature type="region of interest" description="Disordered" evidence="13">
    <location>
        <begin position="1175"/>
        <end position="1209"/>
    </location>
</feature>
<dbReference type="InterPro" id="IPR013083">
    <property type="entry name" value="Znf_RING/FYVE/PHD"/>
</dbReference>
<evidence type="ECO:0000313" key="17">
    <source>
        <dbReference type="EMBL" id="PSC76861.1"/>
    </source>
</evidence>
<dbReference type="InterPro" id="IPR001876">
    <property type="entry name" value="Znf_RanBP2"/>
</dbReference>
<dbReference type="InterPro" id="IPR012678">
    <property type="entry name" value="Ribosomal_uL23/eL15/eS24_sf"/>
</dbReference>
<feature type="transmembrane region" description="Helical" evidence="14">
    <location>
        <begin position="238"/>
        <end position="259"/>
    </location>
</feature>
<dbReference type="InterPro" id="IPR001841">
    <property type="entry name" value="Znf_RING"/>
</dbReference>
<gene>
    <name evidence="17" type="primary">g646</name>
    <name evidence="17" type="ORF">C2E20_0646</name>
</gene>
<feature type="transmembrane region" description="Helical" evidence="14">
    <location>
        <begin position="362"/>
        <end position="381"/>
    </location>
</feature>
<evidence type="ECO:0000256" key="1">
    <source>
        <dbReference type="ARBA" id="ARBA00004141"/>
    </source>
</evidence>
<dbReference type="SUPFAM" id="SSF57850">
    <property type="entry name" value="RING/U-box"/>
    <property type="match status" value="1"/>
</dbReference>
<dbReference type="Gene3D" id="3.30.40.10">
    <property type="entry name" value="Zinc/RING finger domain, C3HC4 (zinc finger)"/>
    <property type="match status" value="1"/>
</dbReference>
<dbReference type="PANTHER" id="PTHR11847:SF4">
    <property type="entry name" value="LARGE RIBOSOMAL SUBUNIT PROTEIN EL15"/>
    <property type="match status" value="1"/>
</dbReference>
<evidence type="ECO:0000259" key="16">
    <source>
        <dbReference type="PROSITE" id="PS50199"/>
    </source>
</evidence>
<evidence type="ECO:0000259" key="15">
    <source>
        <dbReference type="PROSITE" id="PS50089"/>
    </source>
</evidence>
<dbReference type="InterPro" id="IPR059112">
    <property type="entry name" value="CysZ/EI24"/>
</dbReference>
<evidence type="ECO:0000256" key="7">
    <source>
        <dbReference type="ARBA" id="ARBA00022980"/>
    </source>
</evidence>
<evidence type="ECO:0000256" key="5">
    <source>
        <dbReference type="ARBA" id="ARBA00022771"/>
    </source>
</evidence>
<dbReference type="InterPro" id="IPR024794">
    <property type="entry name" value="Rbsml_eL15_core_dom_sf"/>
</dbReference>
<dbReference type="PROSITE" id="PS01358">
    <property type="entry name" value="ZF_RANBP2_1"/>
    <property type="match status" value="1"/>
</dbReference>
<keyword evidence="4" id="KW-0479">Metal-binding</keyword>
<name>A0A2P6VRZ7_9CHLO</name>
<feature type="transmembrane region" description="Helical" evidence="14">
    <location>
        <begin position="198"/>
        <end position="218"/>
    </location>
</feature>
<feature type="compositionally biased region" description="Pro residues" evidence="13">
    <location>
        <begin position="1288"/>
        <end position="1297"/>
    </location>
</feature>
<evidence type="ECO:0000256" key="10">
    <source>
        <dbReference type="ARBA" id="ARBA00023274"/>
    </source>
</evidence>
<dbReference type="Proteomes" id="UP000239649">
    <property type="component" value="Unassembled WGS sequence"/>
</dbReference>
<dbReference type="GO" id="GO:0003735">
    <property type="term" value="F:structural constituent of ribosome"/>
    <property type="evidence" value="ECO:0007669"/>
    <property type="project" value="InterPro"/>
</dbReference>
<dbReference type="PROSITE" id="PS50199">
    <property type="entry name" value="ZF_RANBP2_2"/>
    <property type="match status" value="1"/>
</dbReference>
<feature type="region of interest" description="Disordered" evidence="13">
    <location>
        <begin position="1359"/>
        <end position="1378"/>
    </location>
</feature>
<protein>
    <recommendedName>
        <fullName evidence="12">Ribosomal protein L15</fullName>
    </recommendedName>
</protein>
<evidence type="ECO:0000256" key="8">
    <source>
        <dbReference type="ARBA" id="ARBA00022989"/>
    </source>
</evidence>
<dbReference type="SMART" id="SM00184">
    <property type="entry name" value="RING"/>
    <property type="match status" value="1"/>
</dbReference>
<dbReference type="SMART" id="SM01384">
    <property type="entry name" value="Ribosomal_L15e"/>
    <property type="match status" value="1"/>
</dbReference>
<comment type="similarity">
    <text evidence="2 12">Belongs to the eukaryotic ribosomal protein eL15 family.</text>
</comment>
<evidence type="ECO:0000256" key="12">
    <source>
        <dbReference type="RuleBase" id="RU000663"/>
    </source>
</evidence>
<dbReference type="PANTHER" id="PTHR11847">
    <property type="entry name" value="RIBOSOMAL PROTEIN L15"/>
    <property type="match status" value="1"/>
</dbReference>
<dbReference type="InterPro" id="IPR016024">
    <property type="entry name" value="ARM-type_fold"/>
</dbReference>
<feature type="transmembrane region" description="Helical" evidence="14">
    <location>
        <begin position="266"/>
        <end position="291"/>
    </location>
</feature>
<keyword evidence="8 14" id="KW-1133">Transmembrane helix</keyword>
<keyword evidence="9 14" id="KW-0472">Membrane</keyword>
<evidence type="ECO:0000256" key="11">
    <source>
        <dbReference type="PROSITE-ProRule" id="PRU00322"/>
    </source>
</evidence>
<dbReference type="InterPro" id="IPR017907">
    <property type="entry name" value="Znf_RING_CS"/>
</dbReference>
<comment type="caution">
    <text evidence="17">The sequence shown here is derived from an EMBL/GenBank/DDBJ whole genome shotgun (WGS) entry which is preliminary data.</text>
</comment>
<dbReference type="STRING" id="554055.A0A2P6VRZ7"/>